<dbReference type="Proteomes" id="UP000712600">
    <property type="component" value="Unassembled WGS sequence"/>
</dbReference>
<evidence type="ECO:0000256" key="1">
    <source>
        <dbReference type="SAM" id="MobiDB-lite"/>
    </source>
</evidence>
<feature type="region of interest" description="Disordered" evidence="1">
    <location>
        <begin position="44"/>
        <end position="68"/>
    </location>
</feature>
<sequence length="68" mass="7571">MEPPWVIGKTLIPNKIALFSQFGGFCKARIDRCLLEKLFENPKLFPKPSPPPPSASFPFGIAASREQL</sequence>
<proteinExistence type="predicted"/>
<organism evidence="2 3">
    <name type="scientific">Brassica cretica</name>
    <name type="common">Mustard</name>
    <dbReference type="NCBI Taxonomy" id="69181"/>
    <lineage>
        <taxon>Eukaryota</taxon>
        <taxon>Viridiplantae</taxon>
        <taxon>Streptophyta</taxon>
        <taxon>Embryophyta</taxon>
        <taxon>Tracheophyta</taxon>
        <taxon>Spermatophyta</taxon>
        <taxon>Magnoliopsida</taxon>
        <taxon>eudicotyledons</taxon>
        <taxon>Gunneridae</taxon>
        <taxon>Pentapetalae</taxon>
        <taxon>rosids</taxon>
        <taxon>malvids</taxon>
        <taxon>Brassicales</taxon>
        <taxon>Brassicaceae</taxon>
        <taxon>Brassiceae</taxon>
        <taxon>Brassica</taxon>
    </lineage>
</organism>
<dbReference type="EMBL" id="QGKX02001621">
    <property type="protein sequence ID" value="KAF3503424.1"/>
    <property type="molecule type" value="Genomic_DNA"/>
</dbReference>
<reference evidence="2" key="1">
    <citation type="submission" date="2019-12" db="EMBL/GenBank/DDBJ databases">
        <title>Genome sequencing and annotation of Brassica cretica.</title>
        <authorList>
            <person name="Studholme D.J."/>
            <person name="Sarris P."/>
        </authorList>
    </citation>
    <scope>NUCLEOTIDE SEQUENCE</scope>
    <source>
        <strain evidence="2">PFS-109/04</strain>
        <tissue evidence="2">Leaf</tissue>
    </source>
</reference>
<gene>
    <name evidence="2" type="ORF">F2Q69_00044398</name>
</gene>
<dbReference type="AlphaFoldDB" id="A0A8S9NE59"/>
<evidence type="ECO:0000313" key="3">
    <source>
        <dbReference type="Proteomes" id="UP000712600"/>
    </source>
</evidence>
<protein>
    <submittedName>
        <fullName evidence="2">Uncharacterized protein</fullName>
    </submittedName>
</protein>
<comment type="caution">
    <text evidence="2">The sequence shown here is derived from an EMBL/GenBank/DDBJ whole genome shotgun (WGS) entry which is preliminary data.</text>
</comment>
<name>A0A8S9NE59_BRACR</name>
<evidence type="ECO:0000313" key="2">
    <source>
        <dbReference type="EMBL" id="KAF3503424.1"/>
    </source>
</evidence>
<feature type="compositionally biased region" description="Pro residues" evidence="1">
    <location>
        <begin position="45"/>
        <end position="55"/>
    </location>
</feature>
<accession>A0A8S9NE59</accession>